<evidence type="ECO:0000313" key="3">
    <source>
        <dbReference type="Proteomes" id="UP001597045"/>
    </source>
</evidence>
<evidence type="ECO:0000313" key="2">
    <source>
        <dbReference type="EMBL" id="MFD1049304.1"/>
    </source>
</evidence>
<keyword evidence="1" id="KW-1133">Transmembrane helix</keyword>
<dbReference type="EMBL" id="JBHTIS010002096">
    <property type="protein sequence ID" value="MFD1049304.1"/>
    <property type="molecule type" value="Genomic_DNA"/>
</dbReference>
<feature type="transmembrane region" description="Helical" evidence="1">
    <location>
        <begin position="36"/>
        <end position="58"/>
    </location>
</feature>
<proteinExistence type="predicted"/>
<feature type="transmembrane region" description="Helical" evidence="1">
    <location>
        <begin position="12"/>
        <end position="30"/>
    </location>
</feature>
<keyword evidence="1" id="KW-0812">Transmembrane</keyword>
<reference evidence="3" key="1">
    <citation type="journal article" date="2019" name="Int. J. Syst. Evol. Microbiol.">
        <title>The Global Catalogue of Microorganisms (GCM) 10K type strain sequencing project: providing services to taxonomists for standard genome sequencing and annotation.</title>
        <authorList>
            <consortium name="The Broad Institute Genomics Platform"/>
            <consortium name="The Broad Institute Genome Sequencing Center for Infectious Disease"/>
            <person name="Wu L."/>
            <person name="Ma J."/>
        </authorList>
    </citation>
    <scope>NUCLEOTIDE SEQUENCE [LARGE SCALE GENOMIC DNA]</scope>
    <source>
        <strain evidence="3">JCM 31486</strain>
    </source>
</reference>
<gene>
    <name evidence="2" type="ORF">ACFQ1S_29075</name>
</gene>
<evidence type="ECO:0000256" key="1">
    <source>
        <dbReference type="SAM" id="Phobius"/>
    </source>
</evidence>
<comment type="caution">
    <text evidence="2">The sequence shown here is derived from an EMBL/GenBank/DDBJ whole genome shotgun (WGS) entry which is preliminary data.</text>
</comment>
<dbReference type="Proteomes" id="UP001597045">
    <property type="component" value="Unassembled WGS sequence"/>
</dbReference>
<feature type="non-terminal residue" evidence="2">
    <location>
        <position position="80"/>
    </location>
</feature>
<keyword evidence="1" id="KW-0472">Membrane</keyword>
<name>A0ABW3MI93_9PSEU</name>
<keyword evidence="3" id="KW-1185">Reference proteome</keyword>
<sequence>MSHDETHCADGFAAFVMALIVLVYVLYVNVTDFPLVSGVRAATMTMLVLGIVGCGLGATDELYTVRTTGATRAFAIVASL</sequence>
<accession>A0ABW3MI93</accession>
<protein>
    <submittedName>
        <fullName evidence="2">Uncharacterized protein</fullName>
    </submittedName>
</protein>
<organism evidence="2 3">
    <name type="scientific">Kibdelosporangium lantanae</name>
    <dbReference type="NCBI Taxonomy" id="1497396"/>
    <lineage>
        <taxon>Bacteria</taxon>
        <taxon>Bacillati</taxon>
        <taxon>Actinomycetota</taxon>
        <taxon>Actinomycetes</taxon>
        <taxon>Pseudonocardiales</taxon>
        <taxon>Pseudonocardiaceae</taxon>
        <taxon>Kibdelosporangium</taxon>
    </lineage>
</organism>